<dbReference type="Pfam" id="PF07963">
    <property type="entry name" value="N_methyl"/>
    <property type="match status" value="1"/>
</dbReference>
<evidence type="ECO:0000256" key="1">
    <source>
        <dbReference type="SAM" id="Phobius"/>
    </source>
</evidence>
<dbReference type="eggNOG" id="COG4966">
    <property type="taxonomic scope" value="Bacteria"/>
</dbReference>
<dbReference type="HOGENOM" id="CLU_059334_0_0_4"/>
<reference evidence="2" key="1">
    <citation type="submission" date="2005-08" db="EMBL/GenBank/DDBJ databases">
        <title>Complete sequence of Dechloromonas aromatica RCB.</title>
        <authorList>
            <person name="Salinero K.K."/>
            <person name="Copeland A."/>
            <person name="Lucas S."/>
            <person name="Lapidus A."/>
            <person name="Barry K."/>
            <person name="Detter J.C."/>
            <person name="Glavina T."/>
            <person name="Hammon N."/>
            <person name="Israni S."/>
            <person name="Pitluck S."/>
            <person name="Di Bartolo G."/>
            <person name="Trong S."/>
            <person name="Schmutz J."/>
            <person name="Larimer F."/>
            <person name="Land M."/>
            <person name="Ivanova N."/>
            <person name="Richardson P."/>
        </authorList>
    </citation>
    <scope>NUCLEOTIDE SEQUENCE</scope>
    <source>
        <strain evidence="2">RCB</strain>
    </source>
</reference>
<dbReference type="NCBIfam" id="TIGR02532">
    <property type="entry name" value="IV_pilin_GFxxxE"/>
    <property type="match status" value="1"/>
</dbReference>
<accession>Q47BL3</accession>
<organism evidence="2">
    <name type="scientific">Dechloromonas aromatica (strain RCB)</name>
    <dbReference type="NCBI Taxonomy" id="159087"/>
    <lineage>
        <taxon>Bacteria</taxon>
        <taxon>Pseudomonadati</taxon>
        <taxon>Pseudomonadota</taxon>
        <taxon>Betaproteobacteria</taxon>
        <taxon>Rhodocyclales</taxon>
        <taxon>Azonexaceae</taxon>
        <taxon>Dechloromonas</taxon>
    </lineage>
</organism>
<dbReference type="InterPro" id="IPR032092">
    <property type="entry name" value="PilW"/>
</dbReference>
<sequence>MGLHKRSVKLDQKGFGLVELMVALVVGLVTSLAIMEVFVGFEGQKRTTTAGADAQTNGTVALYSITRDLQMAGYGLIPEKDSPLECNPVPTLDGINLLPVRIANGGSGAGGDSIAIRFGRSPMAGVPTTVVGVTVATNTLTVDNNLGCQVGDAALFINGAVCKMAHVTGVSAAPTFTGVTLDAVAATDVGSKLSCLGPWQQFAYDVTAGNLRVNADPRVSGIFSIQAQYGISNASSDNQVACWTDAVAGGCGGADWSNLASLAPTVRNRIKAVRIAIIARSELRERDPVSGDFDAWTGGPAVTIAGEDRFYRYRVFETIIPLRNTVWAKETL</sequence>
<dbReference type="GO" id="GO:0043683">
    <property type="term" value="P:type IV pilus assembly"/>
    <property type="evidence" value="ECO:0007669"/>
    <property type="project" value="InterPro"/>
</dbReference>
<dbReference type="STRING" id="159087.Daro_3038"/>
<proteinExistence type="predicted"/>
<evidence type="ECO:0008006" key="3">
    <source>
        <dbReference type="Google" id="ProtNLM"/>
    </source>
</evidence>
<dbReference type="KEGG" id="dar:Daro_3038"/>
<keyword evidence="1" id="KW-0812">Transmembrane</keyword>
<keyword evidence="1" id="KW-1133">Transmembrane helix</keyword>
<protein>
    <recommendedName>
        <fullName evidence="3">Type IV pilus assembly protein PilW</fullName>
    </recommendedName>
</protein>
<dbReference type="AlphaFoldDB" id="Q47BL3"/>
<dbReference type="Pfam" id="PF16074">
    <property type="entry name" value="PilW"/>
    <property type="match status" value="1"/>
</dbReference>
<dbReference type="OrthoDB" id="8533459at2"/>
<keyword evidence="1" id="KW-0472">Membrane</keyword>
<gene>
    <name evidence="2" type="ordered locus">Daro_3038</name>
</gene>
<dbReference type="EMBL" id="CP000089">
    <property type="protein sequence ID" value="AAZ47768.1"/>
    <property type="molecule type" value="Genomic_DNA"/>
</dbReference>
<dbReference type="InterPro" id="IPR012902">
    <property type="entry name" value="N_methyl_site"/>
</dbReference>
<evidence type="ECO:0000313" key="2">
    <source>
        <dbReference type="EMBL" id="AAZ47768.1"/>
    </source>
</evidence>
<name>Q47BL3_DECAR</name>
<feature type="transmembrane region" description="Helical" evidence="1">
    <location>
        <begin position="20"/>
        <end position="41"/>
    </location>
</feature>